<dbReference type="AlphaFoldDB" id="B0C6X2"/>
<name>B0C6X2_ACAM1</name>
<keyword evidence="1 4" id="KW-0489">Methyltransferase</keyword>
<reference evidence="6 7" key="1">
    <citation type="journal article" date="2008" name="Proc. Natl. Acad. Sci. U.S.A.">
        <title>Niche adaptation and genome expansion in the chlorophyll d-producing cyanobacterium Acaryochloris marina.</title>
        <authorList>
            <person name="Swingley W.D."/>
            <person name="Chen M."/>
            <person name="Cheung P.C."/>
            <person name="Conrad A.L."/>
            <person name="Dejesa L.C."/>
            <person name="Hao J."/>
            <person name="Honchak B.M."/>
            <person name="Karbach L.E."/>
            <person name="Kurdoglu A."/>
            <person name="Lahiri S."/>
            <person name="Mastrian S.D."/>
            <person name="Miyashita H."/>
            <person name="Page L."/>
            <person name="Ramakrishna P."/>
            <person name="Satoh S."/>
            <person name="Sattley W.M."/>
            <person name="Shimada Y."/>
            <person name="Taylor H.L."/>
            <person name="Tomo T."/>
            <person name="Tsuchiya T."/>
            <person name="Wang Z.T."/>
            <person name="Raymond J."/>
            <person name="Mimuro M."/>
            <person name="Blankenship R.E."/>
            <person name="Touchman J.W."/>
        </authorList>
    </citation>
    <scope>NUCLEOTIDE SEQUENCE [LARGE SCALE GENOMIC DNA]</scope>
    <source>
        <strain evidence="7">MBIC 11017</strain>
    </source>
</reference>
<evidence type="ECO:0000256" key="5">
    <source>
        <dbReference type="SAM" id="MobiDB-lite"/>
    </source>
</evidence>
<dbReference type="PANTHER" id="PTHR43591:SF24">
    <property type="entry name" value="2-METHOXY-6-POLYPRENYL-1,4-BENZOQUINOL METHYLASE, MITOCHONDRIAL"/>
    <property type="match status" value="1"/>
</dbReference>
<dbReference type="NCBIfam" id="TIGR01934">
    <property type="entry name" value="MenG_MenH_UbiE"/>
    <property type="match status" value="1"/>
</dbReference>
<keyword evidence="7" id="KW-1185">Reference proteome</keyword>
<comment type="pathway">
    <text evidence="4">Cofactor biosynthesis; phylloquinone biosynthesis.</text>
</comment>
<comment type="similarity">
    <text evidence="4">Belongs to the class I-like SAM-binding methyltransferase superfamily. MenG/UbiE family.</text>
</comment>
<evidence type="ECO:0000256" key="3">
    <source>
        <dbReference type="ARBA" id="ARBA00022691"/>
    </source>
</evidence>
<dbReference type="PROSITE" id="PS51608">
    <property type="entry name" value="SAM_MT_UBIE"/>
    <property type="match status" value="1"/>
</dbReference>
<comment type="function">
    <text evidence="4">Methyltransferase required for the conversion of 2-phytyl-1,4-beta-naphthoquinol to phylloquinol.</text>
</comment>
<dbReference type="GO" id="GO:0032259">
    <property type="term" value="P:methylation"/>
    <property type="evidence" value="ECO:0007669"/>
    <property type="project" value="UniProtKB-KW"/>
</dbReference>
<dbReference type="Gene3D" id="3.40.50.150">
    <property type="entry name" value="Vaccinia Virus protein VP39"/>
    <property type="match status" value="1"/>
</dbReference>
<dbReference type="PANTHER" id="PTHR43591">
    <property type="entry name" value="METHYLTRANSFERASE"/>
    <property type="match status" value="1"/>
</dbReference>
<dbReference type="InterPro" id="IPR004033">
    <property type="entry name" value="UbiE/COQ5_MeTrFase"/>
</dbReference>
<evidence type="ECO:0000313" key="7">
    <source>
        <dbReference type="Proteomes" id="UP000000268"/>
    </source>
</evidence>
<dbReference type="GO" id="GO:0052624">
    <property type="term" value="F:2-phytyl-1,4-naphthoquinone methyltransferase activity"/>
    <property type="evidence" value="ECO:0007669"/>
    <property type="project" value="UniProtKB-EC"/>
</dbReference>
<gene>
    <name evidence="4" type="primary">menG</name>
    <name evidence="6" type="ordered locus">AM1_3823</name>
</gene>
<sequence>MPDRHRFSFSIGQRLPPMSPTPLSSDIQDIFNRIAPVYDDLNQWLSLGQHRIWKMMAVKWANPKPGDQGLDICCGSGDLARLLAQKVSPGKVTGVDFSSEQLAVAEQRSKTQYPHLSLDWVEGDALELPFATNQFDCITMGYGLRNVTDIPRCLGEIYRVLKPSARVAILDFHQPQQAWIQQFQNWYLQSVVVPVAQRYGLTDEYAYITPSLERFPPGSEQERLAKEAGLTEVTHYPIAGGLMGVLVARKPTV</sequence>
<feature type="region of interest" description="Disordered" evidence="5">
    <location>
        <begin position="1"/>
        <end position="20"/>
    </location>
</feature>
<dbReference type="eggNOG" id="COG2226">
    <property type="taxonomic scope" value="Bacteria"/>
</dbReference>
<dbReference type="SUPFAM" id="SSF53335">
    <property type="entry name" value="S-adenosyl-L-methionine-dependent methyltransferases"/>
    <property type="match status" value="1"/>
</dbReference>
<dbReference type="UniPathway" id="UPA00995"/>
<dbReference type="KEGG" id="amr:AM1_3823"/>
<dbReference type="InterPro" id="IPR032904">
    <property type="entry name" value="MenG"/>
</dbReference>
<comment type="catalytic activity">
    <reaction evidence="4">
        <text>demethylphylloquinol + S-adenosyl-L-methionine = phylloquinol + S-adenosyl-L-homocysteine + H(+)</text>
        <dbReference type="Rhea" id="RHEA:40551"/>
        <dbReference type="ChEBI" id="CHEBI:15378"/>
        <dbReference type="ChEBI" id="CHEBI:28433"/>
        <dbReference type="ChEBI" id="CHEBI:57856"/>
        <dbReference type="ChEBI" id="CHEBI:59789"/>
        <dbReference type="ChEBI" id="CHEBI:87844"/>
        <dbReference type="EC" id="2.1.1.329"/>
    </reaction>
</comment>
<evidence type="ECO:0000256" key="2">
    <source>
        <dbReference type="ARBA" id="ARBA00022679"/>
    </source>
</evidence>
<dbReference type="HOGENOM" id="CLU_037990_0_0_3"/>
<organism evidence="6 7">
    <name type="scientific">Acaryochloris marina (strain MBIC 11017)</name>
    <dbReference type="NCBI Taxonomy" id="329726"/>
    <lineage>
        <taxon>Bacteria</taxon>
        <taxon>Bacillati</taxon>
        <taxon>Cyanobacteriota</taxon>
        <taxon>Cyanophyceae</taxon>
        <taxon>Acaryochloridales</taxon>
        <taxon>Acaryochloridaceae</taxon>
        <taxon>Acaryochloris</taxon>
    </lineage>
</organism>
<proteinExistence type="inferred from homology"/>
<dbReference type="EC" id="2.1.1.329" evidence="4"/>
<dbReference type="CDD" id="cd02440">
    <property type="entry name" value="AdoMet_MTases"/>
    <property type="match status" value="1"/>
</dbReference>
<dbReference type="Pfam" id="PF01209">
    <property type="entry name" value="Ubie_methyltran"/>
    <property type="match status" value="1"/>
</dbReference>
<keyword evidence="6" id="KW-0830">Ubiquinone</keyword>
<dbReference type="EMBL" id="CP000828">
    <property type="protein sequence ID" value="ABW28811.1"/>
    <property type="molecule type" value="Genomic_DNA"/>
</dbReference>
<protein>
    <recommendedName>
        <fullName evidence="4">2-phytyl-1,4-naphtoquinone methyltransferase</fullName>
        <ecNumber evidence="4">2.1.1.329</ecNumber>
    </recommendedName>
    <alternativeName>
        <fullName evidence="4">Demethylphylloquinone methyltransferase</fullName>
    </alternativeName>
</protein>
<dbReference type="NCBIfam" id="NF001244">
    <property type="entry name" value="PRK00216.1-5"/>
    <property type="match status" value="1"/>
</dbReference>
<keyword evidence="3 4" id="KW-0949">S-adenosyl-L-methionine</keyword>
<dbReference type="InterPro" id="IPR029063">
    <property type="entry name" value="SAM-dependent_MTases_sf"/>
</dbReference>
<accession>B0C6X2</accession>
<dbReference type="PROSITE" id="PS01183">
    <property type="entry name" value="UBIE_1"/>
    <property type="match status" value="1"/>
</dbReference>
<keyword evidence="2 4" id="KW-0808">Transferase</keyword>
<dbReference type="STRING" id="329726.AM1_3823"/>
<dbReference type="Proteomes" id="UP000000268">
    <property type="component" value="Chromosome"/>
</dbReference>
<evidence type="ECO:0000256" key="1">
    <source>
        <dbReference type="ARBA" id="ARBA00022603"/>
    </source>
</evidence>
<dbReference type="GO" id="GO:0042372">
    <property type="term" value="P:phylloquinone biosynthetic process"/>
    <property type="evidence" value="ECO:0007669"/>
    <property type="project" value="UniProtKB-UniRule"/>
</dbReference>
<evidence type="ECO:0000256" key="4">
    <source>
        <dbReference type="HAMAP-Rule" id="MF_01982"/>
    </source>
</evidence>
<dbReference type="HAMAP" id="MF_01813">
    <property type="entry name" value="MenG_UbiE_methyltr"/>
    <property type="match status" value="1"/>
</dbReference>
<evidence type="ECO:0000313" key="6">
    <source>
        <dbReference type="EMBL" id="ABW28811.1"/>
    </source>
</evidence>
<dbReference type="HAMAP" id="MF_01982">
    <property type="entry name" value="MenG_phylloquinone_subfam"/>
    <property type="match status" value="1"/>
</dbReference>
<dbReference type="InterPro" id="IPR023576">
    <property type="entry name" value="UbiE/COQ5_MeTrFase_CS"/>
</dbReference>